<dbReference type="STRING" id="5364.A0A5C3N5S8"/>
<evidence type="ECO:0000313" key="2">
    <source>
        <dbReference type="Proteomes" id="UP000305948"/>
    </source>
</evidence>
<dbReference type="OrthoDB" id="2370221at2759"/>
<dbReference type="PANTHER" id="PTHR31758:SF2">
    <property type="entry name" value="BTB_POZ DOMAIN-CONTAINING PROTEIN YLR108C"/>
    <property type="match status" value="1"/>
</dbReference>
<accession>A0A5C3N5S8</accession>
<evidence type="ECO:0000313" key="1">
    <source>
        <dbReference type="EMBL" id="TFK52633.1"/>
    </source>
</evidence>
<evidence type="ECO:0008006" key="3">
    <source>
        <dbReference type="Google" id="ProtNLM"/>
    </source>
</evidence>
<dbReference type="Proteomes" id="UP000305948">
    <property type="component" value="Unassembled WGS sequence"/>
</dbReference>
<dbReference type="EMBL" id="ML213509">
    <property type="protein sequence ID" value="TFK52633.1"/>
    <property type="molecule type" value="Genomic_DNA"/>
</dbReference>
<dbReference type="SUPFAM" id="SSF54695">
    <property type="entry name" value="POZ domain"/>
    <property type="match status" value="1"/>
</dbReference>
<name>A0A5C3N5S8_9AGAM</name>
<reference evidence="1 2" key="1">
    <citation type="journal article" date="2019" name="Nat. Ecol. Evol.">
        <title>Megaphylogeny resolves global patterns of mushroom evolution.</title>
        <authorList>
            <person name="Varga T."/>
            <person name="Krizsan K."/>
            <person name="Foldi C."/>
            <person name="Dima B."/>
            <person name="Sanchez-Garcia M."/>
            <person name="Sanchez-Ramirez S."/>
            <person name="Szollosi G.J."/>
            <person name="Szarkandi J.G."/>
            <person name="Papp V."/>
            <person name="Albert L."/>
            <person name="Andreopoulos W."/>
            <person name="Angelini C."/>
            <person name="Antonin V."/>
            <person name="Barry K.W."/>
            <person name="Bougher N.L."/>
            <person name="Buchanan P."/>
            <person name="Buyck B."/>
            <person name="Bense V."/>
            <person name="Catcheside P."/>
            <person name="Chovatia M."/>
            <person name="Cooper J."/>
            <person name="Damon W."/>
            <person name="Desjardin D."/>
            <person name="Finy P."/>
            <person name="Geml J."/>
            <person name="Haridas S."/>
            <person name="Hughes K."/>
            <person name="Justo A."/>
            <person name="Karasinski D."/>
            <person name="Kautmanova I."/>
            <person name="Kiss B."/>
            <person name="Kocsube S."/>
            <person name="Kotiranta H."/>
            <person name="LaButti K.M."/>
            <person name="Lechner B.E."/>
            <person name="Liimatainen K."/>
            <person name="Lipzen A."/>
            <person name="Lukacs Z."/>
            <person name="Mihaltcheva S."/>
            <person name="Morgado L.N."/>
            <person name="Niskanen T."/>
            <person name="Noordeloos M.E."/>
            <person name="Ohm R.A."/>
            <person name="Ortiz-Santana B."/>
            <person name="Ovrebo C."/>
            <person name="Racz N."/>
            <person name="Riley R."/>
            <person name="Savchenko A."/>
            <person name="Shiryaev A."/>
            <person name="Soop K."/>
            <person name="Spirin V."/>
            <person name="Szebenyi C."/>
            <person name="Tomsovsky M."/>
            <person name="Tulloss R.E."/>
            <person name="Uehling J."/>
            <person name="Grigoriev I.V."/>
            <person name="Vagvolgyi C."/>
            <person name="Papp T."/>
            <person name="Martin F.M."/>
            <person name="Miettinen O."/>
            <person name="Hibbett D.S."/>
            <person name="Nagy L.G."/>
        </authorList>
    </citation>
    <scope>NUCLEOTIDE SEQUENCE [LARGE SCALE GENOMIC DNA]</scope>
    <source>
        <strain evidence="1 2">OMC1185</strain>
    </source>
</reference>
<sequence>MAPKYTVVVRGEEFRLSRRQIEFDSPNYFTDCFLGSFQESSSNTLDRNPHLFAIIVEYLSGYDILPLSSALLPVRMDAAYATRNLLVDADFYGLMGLKRLLTAPRLPPWLTLEWAGLAPEIVTLSEVLSNDLPPGVEYTSVGLSMKQDTKHLPVLVSARNVPLRVLAARNRDPVTGNPVTSSVGEVVFVIDYMQSLDESLTTAVEHPPTIVAPKDSYFQDARMHINGLIEAFLEIPFWWYETVNKQPTTAFRYAEMCPYRLNYAPMSYKGVLWADQIFFTVIKRDFDNNAPTLYVELAHLEARTRSKVLSDLSLSGCNSRGI</sequence>
<organism evidence="1 2">
    <name type="scientific">Heliocybe sulcata</name>
    <dbReference type="NCBI Taxonomy" id="5364"/>
    <lineage>
        <taxon>Eukaryota</taxon>
        <taxon>Fungi</taxon>
        <taxon>Dikarya</taxon>
        <taxon>Basidiomycota</taxon>
        <taxon>Agaricomycotina</taxon>
        <taxon>Agaricomycetes</taxon>
        <taxon>Gloeophyllales</taxon>
        <taxon>Gloeophyllaceae</taxon>
        <taxon>Heliocybe</taxon>
    </lineage>
</organism>
<dbReference type="Gene3D" id="3.30.710.10">
    <property type="entry name" value="Potassium Channel Kv1.1, Chain A"/>
    <property type="match status" value="1"/>
</dbReference>
<dbReference type="PANTHER" id="PTHR31758">
    <property type="entry name" value="BTB/POZ DOMAIN-CONTAINING PROTEIN YLR108C"/>
    <property type="match status" value="1"/>
</dbReference>
<protein>
    <recommendedName>
        <fullName evidence="3">BTB domain-containing protein</fullName>
    </recommendedName>
</protein>
<proteinExistence type="predicted"/>
<dbReference type="AlphaFoldDB" id="A0A5C3N5S8"/>
<gene>
    <name evidence="1" type="ORF">OE88DRAFT_1426660</name>
</gene>
<dbReference type="InterPro" id="IPR011333">
    <property type="entry name" value="SKP1/BTB/POZ_sf"/>
</dbReference>
<keyword evidence="2" id="KW-1185">Reference proteome</keyword>